<protein>
    <submittedName>
        <fullName evidence="2">ATPase (Modular protein)</fullName>
    </submittedName>
</protein>
<name>A0A7Z9C4R5_9CYAN</name>
<organism evidence="2 3">
    <name type="scientific">Planktothrix paucivesiculata PCC 9631</name>
    <dbReference type="NCBI Taxonomy" id="671071"/>
    <lineage>
        <taxon>Bacteria</taxon>
        <taxon>Bacillati</taxon>
        <taxon>Cyanobacteriota</taxon>
        <taxon>Cyanophyceae</taxon>
        <taxon>Oscillatoriophycideae</taxon>
        <taxon>Oscillatoriales</taxon>
        <taxon>Microcoleaceae</taxon>
        <taxon>Planktothrix</taxon>
    </lineage>
</organism>
<evidence type="ECO:0000256" key="1">
    <source>
        <dbReference type="SAM" id="MobiDB-lite"/>
    </source>
</evidence>
<dbReference type="Gene3D" id="3.40.50.300">
    <property type="entry name" value="P-loop containing nucleotide triphosphate hydrolases"/>
    <property type="match status" value="1"/>
</dbReference>
<gene>
    <name evidence="2" type="ORF">PL9631_980041</name>
</gene>
<dbReference type="EMBL" id="CZCS02000243">
    <property type="protein sequence ID" value="VXD25961.1"/>
    <property type="molecule type" value="Genomic_DNA"/>
</dbReference>
<dbReference type="Proteomes" id="UP000182190">
    <property type="component" value="Unassembled WGS sequence"/>
</dbReference>
<comment type="caution">
    <text evidence="2">The sequence shown here is derived from an EMBL/GenBank/DDBJ whole genome shotgun (WGS) entry which is preliminary data.</text>
</comment>
<dbReference type="InterPro" id="IPR027417">
    <property type="entry name" value="P-loop_NTPase"/>
</dbReference>
<dbReference type="AlphaFoldDB" id="A0A7Z9C4R5"/>
<reference evidence="2" key="1">
    <citation type="submission" date="2019-10" db="EMBL/GenBank/DDBJ databases">
        <authorList>
            <consortium name="Genoscope - CEA"/>
            <person name="William W."/>
        </authorList>
    </citation>
    <scope>NUCLEOTIDE SEQUENCE [LARGE SCALE GENOMIC DNA]</scope>
    <source>
        <strain evidence="2">BBR_PRJEB10994</strain>
    </source>
</reference>
<evidence type="ECO:0000313" key="2">
    <source>
        <dbReference type="EMBL" id="VXD25961.1"/>
    </source>
</evidence>
<sequence>MGFLTWLEEHEAAVSSLICCAGGFLALGWSTVNPGINPSRFYSAGVTGLFGVGAIALSIKGLKEEERNIIKRDTQDEIYGLYQAAEVQTVQNILFPPSPMSPGGMNTYYQMEFNALPEQLDFYNWDWLADEASGILVGGNSGSAKTSLAAGFIVGKLTAVTPAEVIVLDIHQRKNIIWKQMGFPRVESDVETIFEIMKWLIDEIERRKYEDGHPLIVCLDEINDTLSELEHLDVIKPLPDKTKRRNTFIYAIRKLSNARKFDICLLGFMQSHNTEAIGIDGKFRNNFLLVLCGASARDEIGNKWKHDDSRFLHIKNTAYPVVISGSNPLQIAEHPTHKHHTQYRKKGNAPANLIQPRFLDKSSIPVFESVEQSEDFEEDDHPRQPSKPEPQFPRFNFEKAPEQPRENHIINGVEFLPEMLEILELAKHNGELSIRQAYKSGAGQRLKLSSESTFLVFEKFVEARLGKIENRQIGGAVQVIFIPS</sequence>
<accession>A0A7Z9C4R5</accession>
<keyword evidence="3" id="KW-1185">Reference proteome</keyword>
<evidence type="ECO:0000313" key="3">
    <source>
        <dbReference type="Proteomes" id="UP000182190"/>
    </source>
</evidence>
<feature type="region of interest" description="Disordered" evidence="1">
    <location>
        <begin position="370"/>
        <end position="403"/>
    </location>
</feature>
<proteinExistence type="predicted"/>